<dbReference type="GO" id="GO:0006229">
    <property type="term" value="P:dUTP biosynthetic process"/>
    <property type="evidence" value="ECO:0007669"/>
    <property type="project" value="InterPro"/>
</dbReference>
<accession>A0A1G7K724</accession>
<sequence>MCVFSLSNLQIAKSSNQIFNLGPTMILSDKRILEEIEKGHIIIEPFQRECLGTNSYDVHLGKYLATYRNRVLDAKVHNEIDGFEIPKDGFVLQPNTLYLGVTVEYTETHCHVPFLEGKSSTGRLGIDIHATAGKGDVGFCNTWTLEISCAQPVRIYPGMPIGQLIYFVVEGEIETLYNTKSNAKYNNPTTRPVESMMWKNKW</sequence>
<keyword evidence="4" id="KW-1185">Reference proteome</keyword>
<name>A0A1G7K724_9SPHI</name>
<dbReference type="Proteomes" id="UP000199072">
    <property type="component" value="Unassembled WGS sequence"/>
</dbReference>
<dbReference type="STRING" id="1391627.SAMN05216464_11620"/>
<keyword evidence="2" id="KW-0546">Nucleotide metabolism</keyword>
<organism evidence="3 4">
    <name type="scientific">Mucilaginibacter pineti</name>
    <dbReference type="NCBI Taxonomy" id="1391627"/>
    <lineage>
        <taxon>Bacteria</taxon>
        <taxon>Pseudomonadati</taxon>
        <taxon>Bacteroidota</taxon>
        <taxon>Sphingobacteriia</taxon>
        <taxon>Sphingobacteriales</taxon>
        <taxon>Sphingobacteriaceae</taxon>
        <taxon>Mucilaginibacter</taxon>
    </lineage>
</organism>
<dbReference type="GO" id="GO:0008829">
    <property type="term" value="F:dCTP deaminase activity"/>
    <property type="evidence" value="ECO:0007669"/>
    <property type="project" value="InterPro"/>
</dbReference>
<dbReference type="Pfam" id="PF22769">
    <property type="entry name" value="DCD"/>
    <property type="match status" value="1"/>
</dbReference>
<dbReference type="InterPro" id="IPR036157">
    <property type="entry name" value="dUTPase-like_sf"/>
</dbReference>
<reference evidence="3 4" key="1">
    <citation type="submission" date="2016-10" db="EMBL/GenBank/DDBJ databases">
        <authorList>
            <person name="de Groot N.N."/>
        </authorList>
    </citation>
    <scope>NUCLEOTIDE SEQUENCE [LARGE SCALE GENOMIC DNA]</scope>
    <source>
        <strain evidence="3 4">47C3B</strain>
    </source>
</reference>
<dbReference type="AlphaFoldDB" id="A0A1G7K724"/>
<evidence type="ECO:0000256" key="2">
    <source>
        <dbReference type="ARBA" id="ARBA00023080"/>
    </source>
</evidence>
<dbReference type="NCBIfam" id="TIGR02274">
    <property type="entry name" value="dCTP_deam"/>
    <property type="match status" value="1"/>
</dbReference>
<dbReference type="SUPFAM" id="SSF51283">
    <property type="entry name" value="dUTPase-like"/>
    <property type="match status" value="1"/>
</dbReference>
<dbReference type="InterPro" id="IPR033704">
    <property type="entry name" value="dUTPase_trimeric"/>
</dbReference>
<dbReference type="Gene3D" id="2.70.40.10">
    <property type="match status" value="1"/>
</dbReference>
<dbReference type="PANTHER" id="PTHR42680">
    <property type="entry name" value="DCTP DEAMINASE"/>
    <property type="match status" value="1"/>
</dbReference>
<dbReference type="CDD" id="cd07557">
    <property type="entry name" value="trimeric_dUTPase"/>
    <property type="match status" value="1"/>
</dbReference>
<dbReference type="InterPro" id="IPR011962">
    <property type="entry name" value="dCTP_deaminase"/>
</dbReference>
<evidence type="ECO:0000256" key="1">
    <source>
        <dbReference type="ARBA" id="ARBA00022801"/>
    </source>
</evidence>
<protein>
    <submittedName>
        <fullName evidence="3">dCTP deaminase</fullName>
    </submittedName>
</protein>
<dbReference type="GO" id="GO:0015949">
    <property type="term" value="P:nucleobase-containing small molecule interconversion"/>
    <property type="evidence" value="ECO:0007669"/>
    <property type="project" value="TreeGrafter"/>
</dbReference>
<evidence type="ECO:0000313" key="3">
    <source>
        <dbReference type="EMBL" id="SDF33015.1"/>
    </source>
</evidence>
<gene>
    <name evidence="3" type="ORF">SAMN05216464_11620</name>
</gene>
<proteinExistence type="predicted"/>
<keyword evidence="1" id="KW-0378">Hydrolase</keyword>
<evidence type="ECO:0000313" key="4">
    <source>
        <dbReference type="Proteomes" id="UP000199072"/>
    </source>
</evidence>
<dbReference type="PANTHER" id="PTHR42680:SF3">
    <property type="entry name" value="DCTP DEAMINASE"/>
    <property type="match status" value="1"/>
</dbReference>
<dbReference type="EMBL" id="FNAI01000016">
    <property type="protein sequence ID" value="SDF33015.1"/>
    <property type="molecule type" value="Genomic_DNA"/>
</dbReference>